<feature type="domain" description="SnoaL-like" evidence="2">
    <location>
        <begin position="80"/>
        <end position="168"/>
    </location>
</feature>
<comment type="caution">
    <text evidence="3">The sequence shown here is derived from an EMBL/GenBank/DDBJ whole genome shotgun (WGS) entry which is preliminary data.</text>
</comment>
<dbReference type="SUPFAM" id="SSF54427">
    <property type="entry name" value="NTF2-like"/>
    <property type="match status" value="1"/>
</dbReference>
<dbReference type="GeneID" id="70192371"/>
<dbReference type="RefSeq" id="XP_046005461.1">
    <property type="nucleotide sequence ID" value="XM_046162825.1"/>
</dbReference>
<dbReference type="OrthoDB" id="2820488at2759"/>
<dbReference type="Pfam" id="PF12680">
    <property type="entry name" value="SnoaL_2"/>
    <property type="match status" value="1"/>
</dbReference>
<feature type="chain" id="PRO_5040489755" description="SnoaL-like domain-containing protein" evidence="1">
    <location>
        <begin position="28"/>
        <end position="187"/>
    </location>
</feature>
<feature type="signal peptide" evidence="1">
    <location>
        <begin position="1"/>
        <end position="27"/>
    </location>
</feature>
<reference evidence="3" key="1">
    <citation type="journal article" date="2021" name="Nat. Commun.">
        <title>Genetic determinants of endophytism in the Arabidopsis root mycobiome.</title>
        <authorList>
            <person name="Mesny F."/>
            <person name="Miyauchi S."/>
            <person name="Thiergart T."/>
            <person name="Pickel B."/>
            <person name="Atanasova L."/>
            <person name="Karlsson M."/>
            <person name="Huettel B."/>
            <person name="Barry K.W."/>
            <person name="Haridas S."/>
            <person name="Chen C."/>
            <person name="Bauer D."/>
            <person name="Andreopoulos W."/>
            <person name="Pangilinan J."/>
            <person name="LaButti K."/>
            <person name="Riley R."/>
            <person name="Lipzen A."/>
            <person name="Clum A."/>
            <person name="Drula E."/>
            <person name="Henrissat B."/>
            <person name="Kohler A."/>
            <person name="Grigoriev I.V."/>
            <person name="Martin F.M."/>
            <person name="Hacquard S."/>
        </authorList>
    </citation>
    <scope>NUCLEOTIDE SEQUENCE</scope>
    <source>
        <strain evidence="3">MPI-CAGE-CH-0230</strain>
    </source>
</reference>
<dbReference type="Gene3D" id="3.10.450.50">
    <property type="match status" value="1"/>
</dbReference>
<gene>
    <name evidence="3" type="ORF">B0I36DRAFT_436450</name>
</gene>
<name>A0A9P8XUD3_9PEZI</name>
<dbReference type="InterPro" id="IPR032710">
    <property type="entry name" value="NTF2-like_dom_sf"/>
</dbReference>
<sequence>MTRLRTLAATGILLSSFNGCFLPSAAAGVAPRAAAPPAQVHIPGIDTNTVKHFDCPKTTCSNLSQKQLQAAMNEFAYLFYTQGDVEGAFLKYVASNYVQHNPDIADGRDAALAGLRPVAGSPGNNFEIARVMVGPEYTTIHIKATLEGQGVFSVMDVYRTQGSCIIEHWDVLQQVPDTPTVNPHPFF</sequence>
<organism evidence="3 4">
    <name type="scientific">Microdochium trichocladiopsis</name>
    <dbReference type="NCBI Taxonomy" id="1682393"/>
    <lineage>
        <taxon>Eukaryota</taxon>
        <taxon>Fungi</taxon>
        <taxon>Dikarya</taxon>
        <taxon>Ascomycota</taxon>
        <taxon>Pezizomycotina</taxon>
        <taxon>Sordariomycetes</taxon>
        <taxon>Xylariomycetidae</taxon>
        <taxon>Xylariales</taxon>
        <taxon>Microdochiaceae</taxon>
        <taxon>Microdochium</taxon>
    </lineage>
</organism>
<dbReference type="EMBL" id="JAGTJQ010000013">
    <property type="protein sequence ID" value="KAH7014494.1"/>
    <property type="molecule type" value="Genomic_DNA"/>
</dbReference>
<keyword evidence="1" id="KW-0732">Signal</keyword>
<accession>A0A9P8XUD3</accession>
<evidence type="ECO:0000313" key="4">
    <source>
        <dbReference type="Proteomes" id="UP000756346"/>
    </source>
</evidence>
<keyword evidence="4" id="KW-1185">Reference proteome</keyword>
<evidence type="ECO:0000256" key="1">
    <source>
        <dbReference type="SAM" id="SignalP"/>
    </source>
</evidence>
<evidence type="ECO:0000313" key="3">
    <source>
        <dbReference type="EMBL" id="KAH7014494.1"/>
    </source>
</evidence>
<protein>
    <recommendedName>
        <fullName evidence="2">SnoaL-like domain-containing protein</fullName>
    </recommendedName>
</protein>
<dbReference type="AlphaFoldDB" id="A0A9P8XUD3"/>
<proteinExistence type="predicted"/>
<evidence type="ECO:0000259" key="2">
    <source>
        <dbReference type="Pfam" id="PF12680"/>
    </source>
</evidence>
<dbReference type="InterPro" id="IPR037401">
    <property type="entry name" value="SnoaL-like"/>
</dbReference>
<dbReference type="Proteomes" id="UP000756346">
    <property type="component" value="Unassembled WGS sequence"/>
</dbReference>